<evidence type="ECO:0000313" key="3">
    <source>
        <dbReference type="Proteomes" id="UP001180020"/>
    </source>
</evidence>
<keyword evidence="1" id="KW-0472">Membrane</keyword>
<accession>A0AAV9C814</accession>
<dbReference type="PROSITE" id="PS51257">
    <property type="entry name" value="PROKAR_LIPOPROTEIN"/>
    <property type="match status" value="1"/>
</dbReference>
<keyword evidence="3" id="KW-1185">Reference proteome</keyword>
<feature type="transmembrane region" description="Helical" evidence="1">
    <location>
        <begin position="24"/>
        <end position="44"/>
    </location>
</feature>
<proteinExistence type="predicted"/>
<sequence length="71" mass="8011">MATQDRAGSGGCEEGLAQSHKLSVLNVVVIVFLACICSICCCVFRNTRLSILDRSYKENHMSKVRPRWDFF</sequence>
<evidence type="ECO:0000313" key="2">
    <source>
        <dbReference type="EMBL" id="KAK1284434.1"/>
    </source>
</evidence>
<gene>
    <name evidence="2" type="primary">TET5</name>
    <name evidence="2" type="ORF">QJS10_CPB21g01227</name>
</gene>
<dbReference type="AlphaFoldDB" id="A0AAV9C814"/>
<name>A0AAV9C814_ACOCL</name>
<reference evidence="2" key="2">
    <citation type="submission" date="2023-06" db="EMBL/GenBank/DDBJ databases">
        <authorList>
            <person name="Ma L."/>
            <person name="Liu K.-W."/>
            <person name="Li Z."/>
            <person name="Hsiao Y.-Y."/>
            <person name="Qi Y."/>
            <person name="Fu T."/>
            <person name="Tang G."/>
            <person name="Zhang D."/>
            <person name="Sun W.-H."/>
            <person name="Liu D.-K."/>
            <person name="Li Y."/>
            <person name="Chen G.-Z."/>
            <person name="Liu X.-D."/>
            <person name="Liao X.-Y."/>
            <person name="Jiang Y.-T."/>
            <person name="Yu X."/>
            <person name="Hao Y."/>
            <person name="Huang J."/>
            <person name="Zhao X.-W."/>
            <person name="Ke S."/>
            <person name="Chen Y.-Y."/>
            <person name="Wu W.-L."/>
            <person name="Hsu J.-L."/>
            <person name="Lin Y.-F."/>
            <person name="Huang M.-D."/>
            <person name="Li C.-Y."/>
            <person name="Huang L."/>
            <person name="Wang Z.-W."/>
            <person name="Zhao X."/>
            <person name="Zhong W.-Y."/>
            <person name="Peng D.-H."/>
            <person name="Ahmad S."/>
            <person name="Lan S."/>
            <person name="Zhang J.-S."/>
            <person name="Tsai W.-C."/>
            <person name="Van De Peer Y."/>
            <person name="Liu Z.-J."/>
        </authorList>
    </citation>
    <scope>NUCLEOTIDE SEQUENCE</scope>
    <source>
        <strain evidence="2">CP</strain>
        <tissue evidence="2">Leaves</tissue>
    </source>
</reference>
<evidence type="ECO:0000256" key="1">
    <source>
        <dbReference type="SAM" id="Phobius"/>
    </source>
</evidence>
<reference evidence="2" key="1">
    <citation type="journal article" date="2023" name="Nat. Commun.">
        <title>Diploid and tetraploid genomes of Acorus and the evolution of monocots.</title>
        <authorList>
            <person name="Ma L."/>
            <person name="Liu K.W."/>
            <person name="Li Z."/>
            <person name="Hsiao Y.Y."/>
            <person name="Qi Y."/>
            <person name="Fu T."/>
            <person name="Tang G.D."/>
            <person name="Zhang D."/>
            <person name="Sun W.H."/>
            <person name="Liu D.K."/>
            <person name="Li Y."/>
            <person name="Chen G.Z."/>
            <person name="Liu X.D."/>
            <person name="Liao X.Y."/>
            <person name="Jiang Y.T."/>
            <person name="Yu X."/>
            <person name="Hao Y."/>
            <person name="Huang J."/>
            <person name="Zhao X.W."/>
            <person name="Ke S."/>
            <person name="Chen Y.Y."/>
            <person name="Wu W.L."/>
            <person name="Hsu J.L."/>
            <person name="Lin Y.F."/>
            <person name="Huang M.D."/>
            <person name="Li C.Y."/>
            <person name="Huang L."/>
            <person name="Wang Z.W."/>
            <person name="Zhao X."/>
            <person name="Zhong W.Y."/>
            <person name="Peng D.H."/>
            <person name="Ahmad S."/>
            <person name="Lan S."/>
            <person name="Zhang J.S."/>
            <person name="Tsai W.C."/>
            <person name="Van de Peer Y."/>
            <person name="Liu Z.J."/>
        </authorList>
    </citation>
    <scope>NUCLEOTIDE SEQUENCE</scope>
    <source>
        <strain evidence="2">CP</strain>
    </source>
</reference>
<protein>
    <submittedName>
        <fullName evidence="2">Tetraspanin-5</fullName>
    </submittedName>
</protein>
<keyword evidence="1" id="KW-1133">Transmembrane helix</keyword>
<keyword evidence="1" id="KW-0812">Transmembrane</keyword>
<comment type="caution">
    <text evidence="2">The sequence shown here is derived from an EMBL/GenBank/DDBJ whole genome shotgun (WGS) entry which is preliminary data.</text>
</comment>
<dbReference type="EMBL" id="JAUJYO010000021">
    <property type="protein sequence ID" value="KAK1284434.1"/>
    <property type="molecule type" value="Genomic_DNA"/>
</dbReference>
<dbReference type="Proteomes" id="UP001180020">
    <property type="component" value="Unassembled WGS sequence"/>
</dbReference>
<organism evidence="2 3">
    <name type="scientific">Acorus calamus</name>
    <name type="common">Sweet flag</name>
    <dbReference type="NCBI Taxonomy" id="4465"/>
    <lineage>
        <taxon>Eukaryota</taxon>
        <taxon>Viridiplantae</taxon>
        <taxon>Streptophyta</taxon>
        <taxon>Embryophyta</taxon>
        <taxon>Tracheophyta</taxon>
        <taxon>Spermatophyta</taxon>
        <taxon>Magnoliopsida</taxon>
        <taxon>Liliopsida</taxon>
        <taxon>Acoraceae</taxon>
        <taxon>Acorus</taxon>
    </lineage>
</organism>